<dbReference type="InterPro" id="IPR017871">
    <property type="entry name" value="ABC_transporter-like_CS"/>
</dbReference>
<dbReference type="SMART" id="SM00382">
    <property type="entry name" value="AAA"/>
    <property type="match status" value="1"/>
</dbReference>
<feature type="compositionally biased region" description="Pro residues" evidence="5">
    <location>
        <begin position="335"/>
        <end position="346"/>
    </location>
</feature>
<dbReference type="Gene3D" id="3.40.50.300">
    <property type="entry name" value="P-loop containing nucleotide triphosphate hydrolases"/>
    <property type="match status" value="1"/>
</dbReference>
<evidence type="ECO:0000256" key="3">
    <source>
        <dbReference type="ARBA" id="ARBA00022741"/>
    </source>
</evidence>
<dbReference type="InterPro" id="IPR015860">
    <property type="entry name" value="ABC_transpr_TagH-like"/>
</dbReference>
<comment type="caution">
    <text evidence="7">The sequence shown here is derived from an EMBL/GenBank/DDBJ whole genome shotgun (WGS) entry which is preliminary data.</text>
</comment>
<dbReference type="InterPro" id="IPR050683">
    <property type="entry name" value="Bact_Polysacc_Export_ATP-bd"/>
</dbReference>
<organism evidence="7 8">
    <name type="scientific">Salinicola corii</name>
    <dbReference type="NCBI Taxonomy" id="2606937"/>
    <lineage>
        <taxon>Bacteria</taxon>
        <taxon>Pseudomonadati</taxon>
        <taxon>Pseudomonadota</taxon>
        <taxon>Gammaproteobacteria</taxon>
        <taxon>Oceanospirillales</taxon>
        <taxon>Halomonadaceae</taxon>
        <taxon>Salinicola</taxon>
    </lineage>
</organism>
<evidence type="ECO:0000313" key="8">
    <source>
        <dbReference type="Proteomes" id="UP000466024"/>
    </source>
</evidence>
<feature type="compositionally biased region" description="Basic residues" evidence="5">
    <location>
        <begin position="225"/>
        <end position="236"/>
    </location>
</feature>
<proteinExistence type="inferred from homology"/>
<gene>
    <name evidence="7" type="ORF">F0A16_06530</name>
</gene>
<dbReference type="GO" id="GO:0140359">
    <property type="term" value="F:ABC-type transporter activity"/>
    <property type="evidence" value="ECO:0007669"/>
    <property type="project" value="InterPro"/>
</dbReference>
<dbReference type="AlphaFoldDB" id="A0A640WFH2"/>
<evidence type="ECO:0000259" key="6">
    <source>
        <dbReference type="PROSITE" id="PS50893"/>
    </source>
</evidence>
<dbReference type="CDD" id="cd03220">
    <property type="entry name" value="ABC_KpsT_Wzt"/>
    <property type="match status" value="1"/>
</dbReference>
<dbReference type="RefSeq" id="WP_149434601.1">
    <property type="nucleotide sequence ID" value="NZ_VTPX01000003.1"/>
</dbReference>
<accession>A0A640WFH2</accession>
<feature type="compositionally biased region" description="Basic and acidic residues" evidence="5">
    <location>
        <begin position="318"/>
        <end position="333"/>
    </location>
</feature>
<dbReference type="InterPro" id="IPR027417">
    <property type="entry name" value="P-loop_NTPase"/>
</dbReference>
<protein>
    <submittedName>
        <fullName evidence="7">ATP-binding cassette domain-containing protein</fullName>
    </submittedName>
</protein>
<feature type="domain" description="ABC transporter" evidence="6">
    <location>
        <begin position="2"/>
        <end position="223"/>
    </location>
</feature>
<dbReference type="EMBL" id="VTPX01000003">
    <property type="protein sequence ID" value="KAA0019008.1"/>
    <property type="molecule type" value="Genomic_DNA"/>
</dbReference>
<feature type="region of interest" description="Disordered" evidence="5">
    <location>
        <begin position="307"/>
        <end position="346"/>
    </location>
</feature>
<dbReference type="PROSITE" id="PS00211">
    <property type="entry name" value="ABC_TRANSPORTER_1"/>
    <property type="match status" value="1"/>
</dbReference>
<dbReference type="PANTHER" id="PTHR46743:SF2">
    <property type="entry name" value="TEICHOIC ACIDS EXPORT ATP-BINDING PROTEIN TAGH"/>
    <property type="match status" value="1"/>
</dbReference>
<evidence type="ECO:0000256" key="5">
    <source>
        <dbReference type="SAM" id="MobiDB-lite"/>
    </source>
</evidence>
<keyword evidence="2" id="KW-0813">Transport</keyword>
<sequence length="346" mass="38167">MIKIVNLYKRYHNHHGSDWVLRDINLTIPRNVSVGLVGRNGAGKSTLLRLIGGMDSPDKGAISRQCRVSWPIGLGGGFQGSMTGRQNVKFVARIHNHSGDTHKIISQVEEFAEIGEAFDEPVKTYSSGMRARLQFGLSLAFDFDVYLSDEATAVGDRAFKAKAKQAFADRVSKASLIMVSHGEGILKEMCQAGIFLDKGKAAWYDDIHDAIKAYHSAYRISSPAKKQKAAKPKAARKPAAQGKTDSPSPIATNRKEIKRIQDQIAPLKEQLAALPKDAEQAESRQSLEAEIASLRKKIRVHRDIIKQLNSLEENDSEEPNKELRTEEPEKAEQPKPAPSAPQAPTQ</sequence>
<dbReference type="GO" id="GO:0016020">
    <property type="term" value="C:membrane"/>
    <property type="evidence" value="ECO:0007669"/>
    <property type="project" value="InterPro"/>
</dbReference>
<dbReference type="GO" id="GO:0016887">
    <property type="term" value="F:ATP hydrolysis activity"/>
    <property type="evidence" value="ECO:0007669"/>
    <property type="project" value="InterPro"/>
</dbReference>
<evidence type="ECO:0000313" key="7">
    <source>
        <dbReference type="EMBL" id="KAA0019008.1"/>
    </source>
</evidence>
<keyword evidence="8" id="KW-1185">Reference proteome</keyword>
<evidence type="ECO:0000256" key="4">
    <source>
        <dbReference type="ARBA" id="ARBA00022840"/>
    </source>
</evidence>
<keyword evidence="4 7" id="KW-0067">ATP-binding</keyword>
<name>A0A640WFH2_9GAMM</name>
<dbReference type="GO" id="GO:0005524">
    <property type="term" value="F:ATP binding"/>
    <property type="evidence" value="ECO:0007669"/>
    <property type="project" value="UniProtKB-KW"/>
</dbReference>
<keyword evidence="3" id="KW-0547">Nucleotide-binding</keyword>
<dbReference type="Proteomes" id="UP000466024">
    <property type="component" value="Unassembled WGS sequence"/>
</dbReference>
<dbReference type="Pfam" id="PF00005">
    <property type="entry name" value="ABC_tran"/>
    <property type="match status" value="1"/>
</dbReference>
<evidence type="ECO:0000256" key="1">
    <source>
        <dbReference type="ARBA" id="ARBA00005417"/>
    </source>
</evidence>
<comment type="similarity">
    <text evidence="1">Belongs to the ABC transporter superfamily.</text>
</comment>
<feature type="region of interest" description="Disordered" evidence="5">
    <location>
        <begin position="222"/>
        <end position="255"/>
    </location>
</feature>
<dbReference type="InterPro" id="IPR003593">
    <property type="entry name" value="AAA+_ATPase"/>
</dbReference>
<evidence type="ECO:0000256" key="2">
    <source>
        <dbReference type="ARBA" id="ARBA00022448"/>
    </source>
</evidence>
<dbReference type="PROSITE" id="PS50893">
    <property type="entry name" value="ABC_TRANSPORTER_2"/>
    <property type="match status" value="1"/>
</dbReference>
<dbReference type="PANTHER" id="PTHR46743">
    <property type="entry name" value="TEICHOIC ACIDS EXPORT ATP-BINDING PROTEIN TAGH"/>
    <property type="match status" value="1"/>
</dbReference>
<dbReference type="SUPFAM" id="SSF52540">
    <property type="entry name" value="P-loop containing nucleoside triphosphate hydrolases"/>
    <property type="match status" value="1"/>
</dbReference>
<reference evidence="7 8" key="1">
    <citation type="submission" date="2019-08" db="EMBL/GenBank/DDBJ databases">
        <title>Bioinformatics analysis of the strain L3 and L5.</title>
        <authorList>
            <person name="Li X."/>
        </authorList>
    </citation>
    <scope>NUCLEOTIDE SEQUENCE [LARGE SCALE GENOMIC DNA]</scope>
    <source>
        <strain evidence="7 8">L3</strain>
    </source>
</reference>
<dbReference type="InterPro" id="IPR003439">
    <property type="entry name" value="ABC_transporter-like_ATP-bd"/>
</dbReference>